<reference evidence="1" key="1">
    <citation type="submission" date="2014-05" db="EMBL/GenBank/DDBJ databases">
        <authorList>
            <person name="Chronopoulou M."/>
        </authorList>
    </citation>
    <scope>NUCLEOTIDE SEQUENCE</scope>
    <source>
        <tissue evidence="1">Whole organism</tissue>
    </source>
</reference>
<name>A0A0K2T971_LEPSM</name>
<sequence>MNSQLNYHKSEGLRSEDYLHTDHGCIIFYLLYLFPKEST</sequence>
<accession>A0A0K2T971</accession>
<protein>
    <submittedName>
        <fullName evidence="1">Uncharacterized protein</fullName>
    </submittedName>
</protein>
<organism evidence="1">
    <name type="scientific">Lepeophtheirus salmonis</name>
    <name type="common">Salmon louse</name>
    <name type="synonym">Caligus salmonis</name>
    <dbReference type="NCBI Taxonomy" id="72036"/>
    <lineage>
        <taxon>Eukaryota</taxon>
        <taxon>Metazoa</taxon>
        <taxon>Ecdysozoa</taxon>
        <taxon>Arthropoda</taxon>
        <taxon>Crustacea</taxon>
        <taxon>Multicrustacea</taxon>
        <taxon>Hexanauplia</taxon>
        <taxon>Copepoda</taxon>
        <taxon>Siphonostomatoida</taxon>
        <taxon>Caligidae</taxon>
        <taxon>Lepeophtheirus</taxon>
    </lineage>
</organism>
<proteinExistence type="predicted"/>
<evidence type="ECO:0000313" key="1">
    <source>
        <dbReference type="EMBL" id="CDW22006.1"/>
    </source>
</evidence>
<dbReference type="EMBL" id="HACA01004645">
    <property type="protein sequence ID" value="CDW22006.1"/>
    <property type="molecule type" value="Transcribed_RNA"/>
</dbReference>
<dbReference type="AlphaFoldDB" id="A0A0K2T971"/>